<accession>A0A7W5DSC4</accession>
<dbReference type="Gene3D" id="3.40.50.150">
    <property type="entry name" value="Vaccinia Virus protein VP39"/>
    <property type="match status" value="1"/>
</dbReference>
<proteinExistence type="predicted"/>
<dbReference type="PANTHER" id="PTHR43619:SF2">
    <property type="entry name" value="S-ADENOSYL-L-METHIONINE-DEPENDENT METHYLTRANSFERASES SUPERFAMILY PROTEIN"/>
    <property type="match status" value="1"/>
</dbReference>
<keyword evidence="4" id="KW-1185">Reference proteome</keyword>
<dbReference type="GO" id="GO:0032259">
    <property type="term" value="P:methylation"/>
    <property type="evidence" value="ECO:0007669"/>
    <property type="project" value="UniProtKB-KW"/>
</dbReference>
<gene>
    <name evidence="3" type="ORF">FHX64_002103</name>
</gene>
<sequence length="272" mass="31616">MNAQDHIDLGSVQETLLLPLWGRAVETKKEKPLLVDNTAVAIIESIPYDFRVIAHNVSPLSRVSWIARSLYFDEQIKAFIAQYPNATVVNVGCGLDTTFDRVDNGKLQWIDLDLPDTIALRKQYIPENERIKCISCSVFDTCWYQNIKPEEHVMLLIAGVLYYFEEADIKRLWSDVYTFIPGTEIIFDYSSTYGTKMANKQVIDKAGMNQSAYLKWGIDNILELEQWDPHIKVIHHMPMFQEYRQYYPMRKRIGMMIADRLKVMSLAHIKIE</sequence>
<dbReference type="Proteomes" id="UP000544222">
    <property type="component" value="Unassembled WGS sequence"/>
</dbReference>
<dbReference type="SUPFAM" id="SSF53335">
    <property type="entry name" value="S-adenosyl-L-methionine-dependent methyltransferases"/>
    <property type="match status" value="1"/>
</dbReference>
<protein>
    <submittedName>
        <fullName evidence="3">O-methyltransferase involved in polyketide biosynthesis</fullName>
    </submittedName>
</protein>
<dbReference type="GO" id="GO:0008168">
    <property type="term" value="F:methyltransferase activity"/>
    <property type="evidence" value="ECO:0007669"/>
    <property type="project" value="UniProtKB-KW"/>
</dbReference>
<reference evidence="3 4" key="1">
    <citation type="submission" date="2020-08" db="EMBL/GenBank/DDBJ databases">
        <title>Genomic Encyclopedia of Type Strains, Phase IV (KMG-IV): sequencing the most valuable type-strain genomes for metagenomic binning, comparative biology and taxonomic classification.</title>
        <authorList>
            <person name="Goeker M."/>
        </authorList>
    </citation>
    <scope>NUCLEOTIDE SEQUENCE [LARGE SCALE GENOMIC DNA]</scope>
    <source>
        <strain evidence="3 4">DSM 27471</strain>
    </source>
</reference>
<organism evidence="3 4">
    <name type="scientific">Microbacter margulisiae</name>
    <dbReference type="NCBI Taxonomy" id="1350067"/>
    <lineage>
        <taxon>Bacteria</taxon>
        <taxon>Pseudomonadati</taxon>
        <taxon>Bacteroidota</taxon>
        <taxon>Bacteroidia</taxon>
        <taxon>Bacteroidales</taxon>
        <taxon>Porphyromonadaceae</taxon>
        <taxon>Microbacter</taxon>
    </lineage>
</organism>
<dbReference type="PIRSF" id="PIRSF028177">
    <property type="entry name" value="Polyketide_synth_Omtfrase_TcmP"/>
    <property type="match status" value="1"/>
</dbReference>
<dbReference type="InterPro" id="IPR007213">
    <property type="entry name" value="Ppm1/Ppm2/Tcmp"/>
</dbReference>
<evidence type="ECO:0000313" key="4">
    <source>
        <dbReference type="Proteomes" id="UP000544222"/>
    </source>
</evidence>
<comment type="caution">
    <text evidence="3">The sequence shown here is derived from an EMBL/GenBank/DDBJ whole genome shotgun (WGS) entry which is preliminary data.</text>
</comment>
<keyword evidence="1 3" id="KW-0489">Methyltransferase</keyword>
<evidence type="ECO:0000256" key="1">
    <source>
        <dbReference type="ARBA" id="ARBA00022603"/>
    </source>
</evidence>
<keyword evidence="2 3" id="KW-0808">Transferase</keyword>
<name>A0A7W5DSC4_9PORP</name>
<dbReference type="RefSeq" id="WP_183413716.1">
    <property type="nucleotide sequence ID" value="NZ_JACHYB010000002.1"/>
</dbReference>
<dbReference type="EMBL" id="JACHYB010000002">
    <property type="protein sequence ID" value="MBB3187905.1"/>
    <property type="molecule type" value="Genomic_DNA"/>
</dbReference>
<dbReference type="AlphaFoldDB" id="A0A7W5DSC4"/>
<evidence type="ECO:0000256" key="2">
    <source>
        <dbReference type="ARBA" id="ARBA00022679"/>
    </source>
</evidence>
<dbReference type="PANTHER" id="PTHR43619">
    <property type="entry name" value="S-ADENOSYL-L-METHIONINE-DEPENDENT METHYLTRANSFERASE YKTD-RELATED"/>
    <property type="match status" value="1"/>
</dbReference>
<dbReference type="Pfam" id="PF04072">
    <property type="entry name" value="LCM"/>
    <property type="match status" value="1"/>
</dbReference>
<dbReference type="InterPro" id="IPR016874">
    <property type="entry name" value="TcmP-like"/>
</dbReference>
<evidence type="ECO:0000313" key="3">
    <source>
        <dbReference type="EMBL" id="MBB3187905.1"/>
    </source>
</evidence>
<dbReference type="InterPro" id="IPR029063">
    <property type="entry name" value="SAM-dependent_MTases_sf"/>
</dbReference>